<evidence type="ECO:0000256" key="2">
    <source>
        <dbReference type="ARBA" id="ARBA00022692"/>
    </source>
</evidence>
<keyword evidence="4 5" id="KW-0472">Membrane</keyword>
<reference evidence="6 7" key="1">
    <citation type="submission" date="2024-02" db="EMBL/GenBank/DDBJ databases">
        <title>Chromosome-scale genome assembly of the rough periwinkle Littorina saxatilis.</title>
        <authorList>
            <person name="De Jode A."/>
            <person name="Faria R."/>
            <person name="Formenti G."/>
            <person name="Sims Y."/>
            <person name="Smith T.P."/>
            <person name="Tracey A."/>
            <person name="Wood J.M.D."/>
            <person name="Zagrodzka Z.B."/>
            <person name="Johannesson K."/>
            <person name="Butlin R.K."/>
            <person name="Leder E.H."/>
        </authorList>
    </citation>
    <scope>NUCLEOTIDE SEQUENCE [LARGE SCALE GENOMIC DNA]</scope>
    <source>
        <strain evidence="6">Snail1</strain>
        <tissue evidence="6">Muscle</tissue>
    </source>
</reference>
<dbReference type="Gene3D" id="1.20.140.150">
    <property type="match status" value="1"/>
</dbReference>
<feature type="transmembrane region" description="Helical" evidence="5">
    <location>
        <begin position="110"/>
        <end position="130"/>
    </location>
</feature>
<dbReference type="EMBL" id="JBAMIC010000014">
    <property type="protein sequence ID" value="KAK7096241.1"/>
    <property type="molecule type" value="Genomic_DNA"/>
</dbReference>
<evidence type="ECO:0000313" key="7">
    <source>
        <dbReference type="Proteomes" id="UP001374579"/>
    </source>
</evidence>
<evidence type="ECO:0000313" key="6">
    <source>
        <dbReference type="EMBL" id="KAK7096241.1"/>
    </source>
</evidence>
<evidence type="ECO:0000256" key="1">
    <source>
        <dbReference type="ARBA" id="ARBA00004141"/>
    </source>
</evidence>
<sequence length="243" mass="26041">MAVFSQRPRGYKTGVFLLFVSVGMAMWGVIAPGWVVSDSSLGLTSSVSGGLWFSCQDHFSNCVGNDFSQFDASSYATLILSPVGLALLLCSCCLVVRTNWCVSVLSHRHTADYTAITAGLCLFIACMVYLGDTVRFVVDFPGIHFGPSFFLTLAAAVASGTAGIVLSIYNKPANYSYITPTFAVGPTHTMPTAPQTTYTVQGQTGYQVQPGHQNVYYYGTAGEVGYASYQNQASYPHTAVKGY</sequence>
<dbReference type="InterPro" id="IPR004031">
    <property type="entry name" value="PMP22/EMP/MP20/Claudin"/>
</dbReference>
<evidence type="ECO:0000256" key="5">
    <source>
        <dbReference type="SAM" id="Phobius"/>
    </source>
</evidence>
<dbReference type="AlphaFoldDB" id="A0AAN9G5L8"/>
<keyword evidence="2 5" id="KW-0812">Transmembrane</keyword>
<comment type="caution">
    <text evidence="6">The sequence shown here is derived from an EMBL/GenBank/DDBJ whole genome shotgun (WGS) entry which is preliminary data.</text>
</comment>
<feature type="transmembrane region" description="Helical" evidence="5">
    <location>
        <begin position="15"/>
        <end position="36"/>
    </location>
</feature>
<keyword evidence="3 5" id="KW-1133">Transmembrane helix</keyword>
<evidence type="ECO:0000256" key="3">
    <source>
        <dbReference type="ARBA" id="ARBA00022989"/>
    </source>
</evidence>
<feature type="transmembrane region" description="Helical" evidence="5">
    <location>
        <begin position="75"/>
        <end position="98"/>
    </location>
</feature>
<dbReference type="Proteomes" id="UP001374579">
    <property type="component" value="Unassembled WGS sequence"/>
</dbReference>
<gene>
    <name evidence="6" type="ORF">V1264_005558</name>
</gene>
<dbReference type="GO" id="GO:0016020">
    <property type="term" value="C:membrane"/>
    <property type="evidence" value="ECO:0007669"/>
    <property type="project" value="UniProtKB-SubCell"/>
</dbReference>
<protein>
    <submittedName>
        <fullName evidence="6">Uncharacterized protein</fullName>
    </submittedName>
</protein>
<feature type="transmembrane region" description="Helical" evidence="5">
    <location>
        <begin position="150"/>
        <end position="169"/>
    </location>
</feature>
<organism evidence="6 7">
    <name type="scientific">Littorina saxatilis</name>
    <dbReference type="NCBI Taxonomy" id="31220"/>
    <lineage>
        <taxon>Eukaryota</taxon>
        <taxon>Metazoa</taxon>
        <taxon>Spiralia</taxon>
        <taxon>Lophotrochozoa</taxon>
        <taxon>Mollusca</taxon>
        <taxon>Gastropoda</taxon>
        <taxon>Caenogastropoda</taxon>
        <taxon>Littorinimorpha</taxon>
        <taxon>Littorinoidea</taxon>
        <taxon>Littorinidae</taxon>
        <taxon>Littorina</taxon>
    </lineage>
</organism>
<evidence type="ECO:0000256" key="4">
    <source>
        <dbReference type="ARBA" id="ARBA00023136"/>
    </source>
</evidence>
<accession>A0AAN9G5L8</accession>
<name>A0AAN9G5L8_9CAEN</name>
<keyword evidence="7" id="KW-1185">Reference proteome</keyword>
<comment type="subcellular location">
    <subcellularLocation>
        <location evidence="1">Membrane</location>
        <topology evidence="1">Multi-pass membrane protein</topology>
    </subcellularLocation>
</comment>
<dbReference type="Pfam" id="PF00822">
    <property type="entry name" value="PMP22_Claudin"/>
    <property type="match status" value="1"/>
</dbReference>
<proteinExistence type="predicted"/>